<reference evidence="3 4" key="1">
    <citation type="submission" date="2022-11" db="EMBL/GenBank/DDBJ databases">
        <title>Whole genome sequence of Eschrichtius robustus ER-17-0199.</title>
        <authorList>
            <person name="Bruniche-Olsen A."/>
            <person name="Black A.N."/>
            <person name="Fields C.J."/>
            <person name="Walden K."/>
            <person name="Dewoody J.A."/>
        </authorList>
    </citation>
    <scope>NUCLEOTIDE SEQUENCE [LARGE SCALE GENOMIC DNA]</scope>
    <source>
        <strain evidence="3">ER-17-0199</strain>
        <tissue evidence="3">Blubber</tissue>
    </source>
</reference>
<gene>
    <name evidence="3" type="ORF">J1605_004751</name>
</gene>
<feature type="transmembrane region" description="Helical" evidence="2">
    <location>
        <begin position="696"/>
        <end position="714"/>
    </location>
</feature>
<dbReference type="AlphaFoldDB" id="A0AB34HEB9"/>
<feature type="region of interest" description="Disordered" evidence="1">
    <location>
        <begin position="725"/>
        <end position="767"/>
    </location>
</feature>
<organism evidence="3 4">
    <name type="scientific">Eschrichtius robustus</name>
    <name type="common">California gray whale</name>
    <name type="synonym">Eschrichtius gibbosus</name>
    <dbReference type="NCBI Taxonomy" id="9764"/>
    <lineage>
        <taxon>Eukaryota</taxon>
        <taxon>Metazoa</taxon>
        <taxon>Chordata</taxon>
        <taxon>Craniata</taxon>
        <taxon>Vertebrata</taxon>
        <taxon>Euteleostomi</taxon>
        <taxon>Mammalia</taxon>
        <taxon>Eutheria</taxon>
        <taxon>Laurasiatheria</taxon>
        <taxon>Artiodactyla</taxon>
        <taxon>Whippomorpha</taxon>
        <taxon>Cetacea</taxon>
        <taxon>Mysticeti</taxon>
        <taxon>Eschrichtiidae</taxon>
        <taxon>Eschrichtius</taxon>
    </lineage>
</organism>
<feature type="compositionally biased region" description="Polar residues" evidence="1">
    <location>
        <begin position="754"/>
        <end position="767"/>
    </location>
</feature>
<proteinExistence type="predicted"/>
<dbReference type="InterPro" id="IPR042756">
    <property type="entry name" value="Sel-1L3"/>
</dbReference>
<dbReference type="Gene3D" id="1.25.40.10">
    <property type="entry name" value="Tetratricopeptide repeat domain"/>
    <property type="match status" value="3"/>
</dbReference>
<keyword evidence="2" id="KW-1133">Transmembrane helix</keyword>
<dbReference type="SUPFAM" id="SSF81901">
    <property type="entry name" value="HCP-like"/>
    <property type="match status" value="1"/>
</dbReference>
<dbReference type="SMART" id="SM00671">
    <property type="entry name" value="SEL1"/>
    <property type="match status" value="7"/>
</dbReference>
<feature type="compositionally biased region" description="Low complexity" evidence="1">
    <location>
        <begin position="727"/>
        <end position="753"/>
    </location>
</feature>
<keyword evidence="2" id="KW-0472">Membrane</keyword>
<protein>
    <recommendedName>
        <fullName evidence="5">Protein sel-1 3</fullName>
    </recommendedName>
</protein>
<evidence type="ECO:0000256" key="2">
    <source>
        <dbReference type="SAM" id="Phobius"/>
    </source>
</evidence>
<dbReference type="Proteomes" id="UP001159641">
    <property type="component" value="Unassembled WGS sequence"/>
</dbReference>
<sequence length="767" mass="86678">MLGTRVRALVREDPTCRTATKPIVVTTSTGQDLKDYHNQTISFREDFHYNDTAGYFIIGGSRYVAGIEGFFGPLKYYRLHALHPAQIFNPLLEKQLAEHIKLYYERCAEVQEIVSVYTSTVQQGDRKQEACDLRNSYLDLKLRYGRPSMCRALLWEKELKAKHRSLFQALLEMGLVTVPRNQSESVLEIGGRMFEKAVKRLSTVDGLHQISSVVPFLMDASCCGYHKASYYLAVFYETGLNVPRDQLQGMLYSLVGGQGSERLSSMNLGYKHYQGIDHYALDWELSYAYYSNIATKTPLDQHTLQGDQAYVETIRLKDDEILKVQTKEDGDVFMWLKHEATRGNAAAQQRLAQMLFWGQQGVAKNPEAAIEWYAKGALETEDPALIYDYAIVLFKGLHQAVNGLGWYYHKFKKNYAKAAKYWLKAEEMGNPDASYNLGVLYLDGIFPGVPGRNQTLAGEYFHKAAQGGHIEGTLWCSLYYITGNLETFPRDPEKAVVWTKHVAEKNGYLGHVIRKGLNAYLEGSWHEALLYYVLAAETGIEVSQTNLAHICEERPDLAKRYLDVNCVWRYYNFSVFQIDAPSFAYLKMGDLYYYGHQNQSQDLELSVQMYAQAALDGDSQGFFNLALLIEEGAIIPHHILDFLEIDPTIHSNNISIVQELYERCWSHSSEESFSPCSLAWLYLNLRLIWGATLHSALIYFLGTFLLSALIAWTVQYCQSVSASGSHATPARAPRDPTAPTASPSVTPAADTSAQDQPTVTNNPEPRG</sequence>
<keyword evidence="4" id="KW-1185">Reference proteome</keyword>
<dbReference type="Pfam" id="PF08238">
    <property type="entry name" value="Sel1"/>
    <property type="match status" value="5"/>
</dbReference>
<evidence type="ECO:0000256" key="1">
    <source>
        <dbReference type="SAM" id="MobiDB-lite"/>
    </source>
</evidence>
<dbReference type="InterPro" id="IPR011990">
    <property type="entry name" value="TPR-like_helical_dom_sf"/>
</dbReference>
<dbReference type="InterPro" id="IPR006597">
    <property type="entry name" value="Sel1-like"/>
</dbReference>
<keyword evidence="2" id="KW-0812">Transmembrane</keyword>
<dbReference type="EMBL" id="JAIQCJ010001385">
    <property type="protein sequence ID" value="KAJ8789999.1"/>
    <property type="molecule type" value="Genomic_DNA"/>
</dbReference>
<dbReference type="FunFam" id="1.25.40.10:FF:000129">
    <property type="entry name" value="protein sel-1 homolog 3 isoform X1"/>
    <property type="match status" value="1"/>
</dbReference>
<name>A0AB34HEB9_ESCRO</name>
<evidence type="ECO:0008006" key="5">
    <source>
        <dbReference type="Google" id="ProtNLM"/>
    </source>
</evidence>
<evidence type="ECO:0000313" key="4">
    <source>
        <dbReference type="Proteomes" id="UP001159641"/>
    </source>
</evidence>
<dbReference type="PANTHER" id="PTHR44444:SF1">
    <property type="entry name" value="PROTEIN SEL-1 HOMOLOG 3"/>
    <property type="match status" value="1"/>
</dbReference>
<evidence type="ECO:0000313" key="3">
    <source>
        <dbReference type="EMBL" id="KAJ8789999.1"/>
    </source>
</evidence>
<comment type="caution">
    <text evidence="3">The sequence shown here is derived from an EMBL/GenBank/DDBJ whole genome shotgun (WGS) entry which is preliminary data.</text>
</comment>
<accession>A0AB34HEB9</accession>
<dbReference type="PANTHER" id="PTHR44444">
    <property type="entry name" value="PROTEIN SEL-1 HOMOLOG 3"/>
    <property type="match status" value="1"/>
</dbReference>
<dbReference type="FunFam" id="1.25.40.10:FF:000246">
    <property type="entry name" value="SEL1L family member 3"/>
    <property type="match status" value="1"/>
</dbReference>